<keyword evidence="1" id="KW-0472">Membrane</keyword>
<evidence type="ECO:0000256" key="1">
    <source>
        <dbReference type="SAM" id="Phobius"/>
    </source>
</evidence>
<dbReference type="RefSeq" id="WP_105516263.1">
    <property type="nucleotide sequence ID" value="NZ_PVEP01000011.1"/>
</dbReference>
<keyword evidence="1" id="KW-0812">Transmembrane</keyword>
<evidence type="ECO:0000313" key="3">
    <source>
        <dbReference type="EMBL" id="PQV55200.1"/>
    </source>
</evidence>
<keyword evidence="1" id="KW-1133">Transmembrane helix</keyword>
<dbReference type="AlphaFoldDB" id="A0A2S8S322"/>
<reference evidence="3 4" key="1">
    <citation type="submission" date="2018-02" db="EMBL/GenBank/DDBJ databases">
        <title>Genomic Encyclopedia of Archaeal and Bacterial Type Strains, Phase II (KMG-II): from individual species to whole genera.</title>
        <authorList>
            <person name="Goeker M."/>
        </authorList>
    </citation>
    <scope>NUCLEOTIDE SEQUENCE [LARGE SCALE GENOMIC DNA]</scope>
    <source>
        <strain evidence="3 4">DSM 18921</strain>
    </source>
</reference>
<accession>A0A2S8S322</accession>
<dbReference type="InterPro" id="IPR029024">
    <property type="entry name" value="TerB-like"/>
</dbReference>
<name>A0A2S8S322_9RHOB</name>
<comment type="caution">
    <text evidence="3">The sequence shown here is derived from an EMBL/GenBank/DDBJ whole genome shotgun (WGS) entry which is preliminary data.</text>
</comment>
<dbReference type="Gene3D" id="1.10.3680.10">
    <property type="entry name" value="TerB-like"/>
    <property type="match status" value="1"/>
</dbReference>
<protein>
    <submittedName>
        <fullName evidence="3">Tellurite resistance protein TerB</fullName>
    </submittedName>
</protein>
<dbReference type="Proteomes" id="UP000238338">
    <property type="component" value="Unassembled WGS sequence"/>
</dbReference>
<evidence type="ECO:0000259" key="2">
    <source>
        <dbReference type="Pfam" id="PF05099"/>
    </source>
</evidence>
<dbReference type="InterPro" id="IPR007791">
    <property type="entry name" value="DjlA_N"/>
</dbReference>
<dbReference type="Pfam" id="PF05099">
    <property type="entry name" value="TerB"/>
    <property type="match status" value="1"/>
</dbReference>
<sequence length="290" mass="30954">MGRSEREQVASFTGVERVIADSLRFKMKLGIGADAYTSMKVGKRLQELWDVGGVAMTGVSIAASRTVATAFFASGGWLSTFGIGTTAVTPVGWLIAAAIVSGGAYMGVTRLFRSYAGSRVHTIPAFINTPIDLLGANLFDMMAMLGLKVVEFSGPVDQAERESIKSYFAEEWGFDRGYLDTALPVLEANSGKASLKTMAAELATFQRANPDCDHASMHQELVRFLRELATADGALDEKEELAIEKIDAILSMGNRWSPATGVGGAFRRGIAPITNAARSLLSSLGSKLGR</sequence>
<evidence type="ECO:0000313" key="4">
    <source>
        <dbReference type="Proteomes" id="UP000238338"/>
    </source>
</evidence>
<feature type="transmembrane region" description="Helical" evidence="1">
    <location>
        <begin position="48"/>
        <end position="73"/>
    </location>
</feature>
<keyword evidence="4" id="KW-1185">Reference proteome</keyword>
<dbReference type="CDD" id="cd07177">
    <property type="entry name" value="terB_like"/>
    <property type="match status" value="1"/>
</dbReference>
<gene>
    <name evidence="3" type="ORF">LX70_03718</name>
</gene>
<dbReference type="EMBL" id="PVEP01000011">
    <property type="protein sequence ID" value="PQV55200.1"/>
    <property type="molecule type" value="Genomic_DNA"/>
</dbReference>
<organism evidence="3 4">
    <name type="scientific">Albidovulum denitrificans</name>
    <dbReference type="NCBI Taxonomy" id="404881"/>
    <lineage>
        <taxon>Bacteria</taxon>
        <taxon>Pseudomonadati</taxon>
        <taxon>Pseudomonadota</taxon>
        <taxon>Alphaproteobacteria</taxon>
        <taxon>Rhodobacterales</taxon>
        <taxon>Paracoccaceae</taxon>
        <taxon>Albidovulum</taxon>
    </lineage>
</organism>
<feature type="transmembrane region" description="Helical" evidence="1">
    <location>
        <begin position="93"/>
        <end position="112"/>
    </location>
</feature>
<dbReference type="SUPFAM" id="SSF158682">
    <property type="entry name" value="TerB-like"/>
    <property type="match status" value="1"/>
</dbReference>
<feature type="domain" description="Co-chaperone DjlA N-terminal" evidence="2">
    <location>
        <begin position="142"/>
        <end position="254"/>
    </location>
</feature>
<dbReference type="OrthoDB" id="8881374at2"/>
<proteinExistence type="predicted"/>